<dbReference type="Pfam" id="PF04011">
    <property type="entry name" value="LemA"/>
    <property type="match status" value="1"/>
</dbReference>
<gene>
    <name evidence="7" type="ORF">HELGO_WM35498</name>
</gene>
<protein>
    <submittedName>
        <fullName evidence="7">LemA family protein</fullName>
    </submittedName>
</protein>
<feature type="transmembrane region" description="Helical" evidence="6">
    <location>
        <begin position="6"/>
        <end position="29"/>
    </location>
</feature>
<dbReference type="AlphaFoldDB" id="A0A6S6SSJ1"/>
<keyword evidence="4 6" id="KW-1133">Transmembrane helix</keyword>
<organism evidence="7">
    <name type="scientific">uncultured Campylobacterales bacterium</name>
    <dbReference type="NCBI Taxonomy" id="352960"/>
    <lineage>
        <taxon>Bacteria</taxon>
        <taxon>Pseudomonadati</taxon>
        <taxon>Campylobacterota</taxon>
        <taxon>Epsilonproteobacteria</taxon>
        <taxon>Campylobacterales</taxon>
        <taxon>environmental samples</taxon>
    </lineage>
</organism>
<dbReference type="InterPro" id="IPR023353">
    <property type="entry name" value="LemA-like_dom_sf"/>
</dbReference>
<evidence type="ECO:0000313" key="7">
    <source>
        <dbReference type="EMBL" id="CAA6805977.1"/>
    </source>
</evidence>
<evidence type="ECO:0000256" key="5">
    <source>
        <dbReference type="ARBA" id="ARBA00023136"/>
    </source>
</evidence>
<evidence type="ECO:0000256" key="6">
    <source>
        <dbReference type="SAM" id="Phobius"/>
    </source>
</evidence>
<keyword evidence="5 6" id="KW-0472">Membrane</keyword>
<keyword evidence="3 6" id="KW-0812">Transmembrane</keyword>
<dbReference type="InterPro" id="IPR007156">
    <property type="entry name" value="MamQ_LemA"/>
</dbReference>
<evidence type="ECO:0000256" key="4">
    <source>
        <dbReference type="ARBA" id="ARBA00022989"/>
    </source>
</evidence>
<proteinExistence type="inferred from homology"/>
<dbReference type="SUPFAM" id="SSF140478">
    <property type="entry name" value="LemA-like"/>
    <property type="match status" value="1"/>
</dbReference>
<name>A0A6S6SSJ1_9BACT</name>
<sequence>MNSSTIIKLISSLIIIVLIVLFFVSYNGLVEKEEKVLSSWSQVESQLQRKFDLMDNLVKTVKNFAKHEKEILTTVTKQRSQNNFQKIQSSLSKNKQLLSQVNLSDQNSLKSLSSKQNLLNQNLGRLIAVAENYPNIKSSDNFLALQAQIEGTENRINITRIMFNKSVKEFNSYKRKIPNNIISSFGGFKRKAYFEANTQAKEKWEIEF</sequence>
<comment type="similarity">
    <text evidence="2">Belongs to the LemA family.</text>
</comment>
<dbReference type="Gene3D" id="1.20.1440.20">
    <property type="entry name" value="LemA-like domain"/>
    <property type="match status" value="1"/>
</dbReference>
<dbReference type="PANTHER" id="PTHR34478">
    <property type="entry name" value="PROTEIN LEMA"/>
    <property type="match status" value="1"/>
</dbReference>
<evidence type="ECO:0000256" key="1">
    <source>
        <dbReference type="ARBA" id="ARBA00004167"/>
    </source>
</evidence>
<reference evidence="7" key="1">
    <citation type="submission" date="2020-01" db="EMBL/GenBank/DDBJ databases">
        <authorList>
            <person name="Meier V. D."/>
            <person name="Meier V D."/>
        </authorList>
    </citation>
    <scope>NUCLEOTIDE SEQUENCE</scope>
    <source>
        <strain evidence="7">HLG_WM_MAG_12</strain>
    </source>
</reference>
<comment type="subcellular location">
    <subcellularLocation>
        <location evidence="1">Membrane</location>
        <topology evidence="1">Single-pass membrane protein</topology>
    </subcellularLocation>
</comment>
<evidence type="ECO:0000256" key="2">
    <source>
        <dbReference type="ARBA" id="ARBA00008854"/>
    </source>
</evidence>
<accession>A0A6S6SSJ1</accession>
<evidence type="ECO:0000256" key="3">
    <source>
        <dbReference type="ARBA" id="ARBA00022692"/>
    </source>
</evidence>
<dbReference type="GO" id="GO:0016020">
    <property type="term" value="C:membrane"/>
    <property type="evidence" value="ECO:0007669"/>
    <property type="project" value="UniProtKB-SubCell"/>
</dbReference>
<dbReference type="EMBL" id="CACVAW010000021">
    <property type="protein sequence ID" value="CAA6805977.1"/>
    <property type="molecule type" value="Genomic_DNA"/>
</dbReference>
<dbReference type="PANTHER" id="PTHR34478:SF2">
    <property type="entry name" value="MEMBRANE PROTEIN"/>
    <property type="match status" value="1"/>
</dbReference>